<evidence type="ECO:0000256" key="3">
    <source>
        <dbReference type="SAM" id="MobiDB-lite"/>
    </source>
</evidence>
<dbReference type="Proteomes" id="UP000266723">
    <property type="component" value="Unassembled WGS sequence"/>
</dbReference>
<protein>
    <recommendedName>
        <fullName evidence="4">Mediator complex subunit 15 KIX domain-containing protein</fullName>
    </recommendedName>
</protein>
<dbReference type="EMBL" id="QGKV02000297">
    <property type="protein sequence ID" value="KAF3608086.1"/>
    <property type="molecule type" value="Genomic_DNA"/>
</dbReference>
<comment type="subcellular location">
    <subcellularLocation>
        <location evidence="1">Nucleus</location>
    </subcellularLocation>
</comment>
<dbReference type="Pfam" id="PF16987">
    <property type="entry name" value="KIX_2"/>
    <property type="match status" value="1"/>
</dbReference>
<evidence type="ECO:0000313" key="5">
    <source>
        <dbReference type="EMBL" id="KAF3608086.1"/>
    </source>
</evidence>
<sequence>MGATSRSDAMRSLQTTSQSDLAGATPRSRKKKNSSCCHQMTMEGPIKAEPAVNASDWRTCLLPDSRKKNANKIKGTLKKHIPNCGKEGNKELKKIAATFEELIFNTAIDQVSSFLSNIVFEII</sequence>
<evidence type="ECO:0000256" key="1">
    <source>
        <dbReference type="ARBA" id="ARBA00004123"/>
    </source>
</evidence>
<comment type="caution">
    <text evidence="5">The sequence shown here is derived from an EMBL/GenBank/DDBJ whole genome shotgun (WGS) entry which is preliminary data.</text>
</comment>
<dbReference type="PANTHER" id="PTHR33137">
    <property type="entry name" value="MEDIATOR OF RNA POLYMERASE II TRANSCRIPTION SUBUNIT 15A-RELATED"/>
    <property type="match status" value="1"/>
</dbReference>
<proteinExistence type="predicted"/>
<feature type="domain" description="Mediator complex subunit 15 KIX" evidence="4">
    <location>
        <begin position="55"/>
        <end position="110"/>
    </location>
</feature>
<gene>
    <name evidence="5" type="ORF">DY000_02045469</name>
</gene>
<dbReference type="InterPro" id="IPR036529">
    <property type="entry name" value="KIX_dom_sf"/>
</dbReference>
<reference evidence="5 6" key="1">
    <citation type="journal article" date="2020" name="BMC Genomics">
        <title>Intraspecific diversification of the crop wild relative Brassica cretica Lam. using demographic model selection.</title>
        <authorList>
            <person name="Kioukis A."/>
            <person name="Michalopoulou V.A."/>
            <person name="Briers L."/>
            <person name="Pirintsos S."/>
            <person name="Studholme D.J."/>
            <person name="Pavlidis P."/>
            <person name="Sarris P.F."/>
        </authorList>
    </citation>
    <scope>NUCLEOTIDE SEQUENCE [LARGE SCALE GENOMIC DNA]</scope>
    <source>
        <strain evidence="6">cv. PFS-1207/04</strain>
    </source>
</reference>
<dbReference type="InterPro" id="IPR044661">
    <property type="entry name" value="MED15a/b/c-like"/>
</dbReference>
<keyword evidence="2" id="KW-0539">Nucleus</keyword>
<name>A0ABQ7EYD6_BRACR</name>
<evidence type="ECO:0000313" key="6">
    <source>
        <dbReference type="Proteomes" id="UP000266723"/>
    </source>
</evidence>
<dbReference type="InterPro" id="IPR036546">
    <property type="entry name" value="MED15_KIX"/>
</dbReference>
<accession>A0ABQ7EYD6</accession>
<dbReference type="Gene3D" id="1.10.246.20">
    <property type="entry name" value="Coactivator CBP, KIX domain"/>
    <property type="match status" value="1"/>
</dbReference>
<organism evidence="5 6">
    <name type="scientific">Brassica cretica</name>
    <name type="common">Mustard</name>
    <dbReference type="NCBI Taxonomy" id="69181"/>
    <lineage>
        <taxon>Eukaryota</taxon>
        <taxon>Viridiplantae</taxon>
        <taxon>Streptophyta</taxon>
        <taxon>Embryophyta</taxon>
        <taxon>Tracheophyta</taxon>
        <taxon>Spermatophyta</taxon>
        <taxon>Magnoliopsida</taxon>
        <taxon>eudicotyledons</taxon>
        <taxon>Gunneridae</taxon>
        <taxon>Pentapetalae</taxon>
        <taxon>rosids</taxon>
        <taxon>malvids</taxon>
        <taxon>Brassicales</taxon>
        <taxon>Brassicaceae</taxon>
        <taxon>Brassiceae</taxon>
        <taxon>Brassica</taxon>
    </lineage>
</organism>
<evidence type="ECO:0000259" key="4">
    <source>
        <dbReference type="Pfam" id="PF16987"/>
    </source>
</evidence>
<feature type="region of interest" description="Disordered" evidence="3">
    <location>
        <begin position="1"/>
        <end position="41"/>
    </location>
</feature>
<evidence type="ECO:0000256" key="2">
    <source>
        <dbReference type="ARBA" id="ARBA00023242"/>
    </source>
</evidence>
<dbReference type="PANTHER" id="PTHR33137:SF4">
    <property type="entry name" value="MEDIATOR OF RNA POLYMERASE II TRANSCRIPTION SUBUNIT 15A-RELATED"/>
    <property type="match status" value="1"/>
</dbReference>
<feature type="compositionally biased region" description="Polar residues" evidence="3">
    <location>
        <begin position="1"/>
        <end position="20"/>
    </location>
</feature>
<keyword evidence="6" id="KW-1185">Reference proteome</keyword>